<feature type="compositionally biased region" description="Polar residues" evidence="1">
    <location>
        <begin position="35"/>
        <end position="48"/>
    </location>
</feature>
<sequence length="114" mass="13193">WALHASFYAKRHIKEEQRMGRALRMRDEGRNLVCQDQHSARPASSSLPFRSFRGTGGSSPRSRPIFIPLPSGASDAQYCQILNERNTVKNRQGWQKDRAAIWRLSNYCSHRLHQ</sequence>
<dbReference type="Proteomes" id="UP001529510">
    <property type="component" value="Unassembled WGS sequence"/>
</dbReference>
<proteinExistence type="predicted"/>
<accession>A0ABD0NEU6</accession>
<gene>
    <name evidence="2" type="ORF">M9458_046929</name>
</gene>
<organism evidence="2 3">
    <name type="scientific">Cirrhinus mrigala</name>
    <name type="common">Mrigala</name>
    <dbReference type="NCBI Taxonomy" id="683832"/>
    <lineage>
        <taxon>Eukaryota</taxon>
        <taxon>Metazoa</taxon>
        <taxon>Chordata</taxon>
        <taxon>Craniata</taxon>
        <taxon>Vertebrata</taxon>
        <taxon>Euteleostomi</taxon>
        <taxon>Actinopterygii</taxon>
        <taxon>Neopterygii</taxon>
        <taxon>Teleostei</taxon>
        <taxon>Ostariophysi</taxon>
        <taxon>Cypriniformes</taxon>
        <taxon>Cyprinidae</taxon>
        <taxon>Labeoninae</taxon>
        <taxon>Labeonini</taxon>
        <taxon>Cirrhinus</taxon>
    </lineage>
</organism>
<dbReference type="AlphaFoldDB" id="A0ABD0NEU6"/>
<comment type="caution">
    <text evidence="2">The sequence shown here is derived from an EMBL/GenBank/DDBJ whole genome shotgun (WGS) entry which is preliminary data.</text>
</comment>
<feature type="non-terminal residue" evidence="2">
    <location>
        <position position="1"/>
    </location>
</feature>
<name>A0ABD0NEU6_CIRMR</name>
<feature type="region of interest" description="Disordered" evidence="1">
    <location>
        <begin position="35"/>
        <end position="65"/>
    </location>
</feature>
<evidence type="ECO:0000313" key="2">
    <source>
        <dbReference type="EMBL" id="KAL0158853.1"/>
    </source>
</evidence>
<dbReference type="EMBL" id="JAMKFB020000023">
    <property type="protein sequence ID" value="KAL0158853.1"/>
    <property type="molecule type" value="Genomic_DNA"/>
</dbReference>
<evidence type="ECO:0000313" key="3">
    <source>
        <dbReference type="Proteomes" id="UP001529510"/>
    </source>
</evidence>
<reference evidence="2 3" key="1">
    <citation type="submission" date="2024-05" db="EMBL/GenBank/DDBJ databases">
        <title>Genome sequencing and assembly of Indian major carp, Cirrhinus mrigala (Hamilton, 1822).</title>
        <authorList>
            <person name="Mohindra V."/>
            <person name="Chowdhury L.M."/>
            <person name="Lal K."/>
            <person name="Jena J.K."/>
        </authorList>
    </citation>
    <scope>NUCLEOTIDE SEQUENCE [LARGE SCALE GENOMIC DNA]</scope>
    <source>
        <strain evidence="2">CM1030</strain>
        <tissue evidence="2">Blood</tissue>
    </source>
</reference>
<protein>
    <submittedName>
        <fullName evidence="2">Uncharacterized protein</fullName>
    </submittedName>
</protein>
<keyword evidence="3" id="KW-1185">Reference proteome</keyword>
<evidence type="ECO:0000256" key="1">
    <source>
        <dbReference type="SAM" id="MobiDB-lite"/>
    </source>
</evidence>